<keyword evidence="3" id="KW-1185">Reference proteome</keyword>
<feature type="domain" description="N-acetyltransferase ESCO acetyl-transferase" evidence="1">
    <location>
        <begin position="92"/>
        <end position="124"/>
    </location>
</feature>
<protein>
    <recommendedName>
        <fullName evidence="1">N-acetyltransferase ESCO acetyl-transferase domain-containing protein</fullName>
    </recommendedName>
</protein>
<dbReference type="GO" id="GO:0005634">
    <property type="term" value="C:nucleus"/>
    <property type="evidence" value="ECO:0007669"/>
    <property type="project" value="TreeGrafter"/>
</dbReference>
<dbReference type="EMBL" id="JRKL02000674">
    <property type="protein sequence ID" value="KAF3969206.1"/>
    <property type="molecule type" value="Genomic_DNA"/>
</dbReference>
<dbReference type="GO" id="GO:0007064">
    <property type="term" value="P:mitotic sister chromatid cohesion"/>
    <property type="evidence" value="ECO:0007669"/>
    <property type="project" value="TreeGrafter"/>
</dbReference>
<dbReference type="AlphaFoldDB" id="A0A8J4W369"/>
<evidence type="ECO:0000313" key="3">
    <source>
        <dbReference type="Proteomes" id="UP000737018"/>
    </source>
</evidence>
<evidence type="ECO:0000313" key="2">
    <source>
        <dbReference type="EMBL" id="KAF3969206.1"/>
    </source>
</evidence>
<dbReference type="InterPro" id="IPR028009">
    <property type="entry name" value="ESCO_Acetyltransf_dom"/>
</dbReference>
<dbReference type="Proteomes" id="UP000737018">
    <property type="component" value="Unassembled WGS sequence"/>
</dbReference>
<accession>A0A8J4W369</accession>
<organism evidence="2 3">
    <name type="scientific">Castanea mollissima</name>
    <name type="common">Chinese chestnut</name>
    <dbReference type="NCBI Taxonomy" id="60419"/>
    <lineage>
        <taxon>Eukaryota</taxon>
        <taxon>Viridiplantae</taxon>
        <taxon>Streptophyta</taxon>
        <taxon>Embryophyta</taxon>
        <taxon>Tracheophyta</taxon>
        <taxon>Spermatophyta</taxon>
        <taxon>Magnoliopsida</taxon>
        <taxon>eudicotyledons</taxon>
        <taxon>Gunneridae</taxon>
        <taxon>Pentapetalae</taxon>
        <taxon>rosids</taxon>
        <taxon>fabids</taxon>
        <taxon>Fagales</taxon>
        <taxon>Fagaceae</taxon>
        <taxon>Castanea</taxon>
    </lineage>
</organism>
<sequence length="125" mass="13829">MLAGMSVYFLPNDCRLPTCRTNKTSIQSLLMLIEWRSEGTSAKEVAKQNSTSLQFGDISFQREVKKITRSVNSSEVLDRNLNGAIICENEGVPAVCGIRAIWVTPSNRGKHIASQLLDAVREGFL</sequence>
<comment type="caution">
    <text evidence="2">The sequence shown here is derived from an EMBL/GenBank/DDBJ whole genome shotgun (WGS) entry which is preliminary data.</text>
</comment>
<dbReference type="GO" id="GO:0061733">
    <property type="term" value="F:protein-lysine-acetyltransferase activity"/>
    <property type="evidence" value="ECO:0007669"/>
    <property type="project" value="TreeGrafter"/>
</dbReference>
<dbReference type="GO" id="GO:0000785">
    <property type="term" value="C:chromatin"/>
    <property type="evidence" value="ECO:0007669"/>
    <property type="project" value="TreeGrafter"/>
</dbReference>
<proteinExistence type="predicted"/>
<dbReference type="PANTHER" id="PTHR45884:SF2">
    <property type="entry name" value="N-ACETYLTRANSFERASE ECO"/>
    <property type="match status" value="1"/>
</dbReference>
<dbReference type="CDD" id="cd04301">
    <property type="entry name" value="NAT_SF"/>
    <property type="match status" value="1"/>
</dbReference>
<dbReference type="PANTHER" id="PTHR45884">
    <property type="entry name" value="N-ACETYLTRANSFERASE ECO"/>
    <property type="match status" value="1"/>
</dbReference>
<gene>
    <name evidence="2" type="ORF">CMV_006992</name>
</gene>
<evidence type="ECO:0000259" key="1">
    <source>
        <dbReference type="Pfam" id="PF13880"/>
    </source>
</evidence>
<dbReference type="OrthoDB" id="428854at2759"/>
<name>A0A8J4W369_9ROSI</name>
<reference evidence="2" key="1">
    <citation type="submission" date="2020-03" db="EMBL/GenBank/DDBJ databases">
        <title>Castanea mollissima Vanexum genome sequencing.</title>
        <authorList>
            <person name="Staton M."/>
        </authorList>
    </citation>
    <scope>NUCLEOTIDE SEQUENCE</scope>
    <source>
        <tissue evidence="2">Leaf</tissue>
    </source>
</reference>
<dbReference type="Pfam" id="PF13880">
    <property type="entry name" value="Acetyltransf_13"/>
    <property type="match status" value="1"/>
</dbReference>